<feature type="compositionally biased region" description="Basic and acidic residues" evidence="1">
    <location>
        <begin position="23"/>
        <end position="43"/>
    </location>
</feature>
<gene>
    <name evidence="2" type="ORF">FAM09_26010</name>
</gene>
<dbReference type="Proteomes" id="UP000306918">
    <property type="component" value="Unassembled WGS sequence"/>
</dbReference>
<keyword evidence="3" id="KW-1185">Reference proteome</keyword>
<accession>A0A4S8HD07</accession>
<proteinExistence type="predicted"/>
<feature type="region of interest" description="Disordered" evidence="1">
    <location>
        <begin position="21"/>
        <end position="60"/>
    </location>
</feature>
<comment type="caution">
    <text evidence="2">The sequence shown here is derived from an EMBL/GenBank/DDBJ whole genome shotgun (WGS) entry which is preliminary data.</text>
</comment>
<dbReference type="AlphaFoldDB" id="A0A4S8HD07"/>
<dbReference type="EMBL" id="STFF01000010">
    <property type="protein sequence ID" value="THU32908.1"/>
    <property type="molecule type" value="Genomic_DNA"/>
</dbReference>
<sequence>MKLSKTLLAALLTGITLQGLESCTKDKDGPSKEEKEKEEEGKGKPKPPTVPYNCPACGQG</sequence>
<protein>
    <submittedName>
        <fullName evidence="2">Uncharacterized protein</fullName>
    </submittedName>
</protein>
<evidence type="ECO:0000313" key="3">
    <source>
        <dbReference type="Proteomes" id="UP000306918"/>
    </source>
</evidence>
<reference evidence="2 3" key="1">
    <citation type="submission" date="2019-04" db="EMBL/GenBank/DDBJ databases">
        <title>Niastella caeni sp. nov., isolated from activated sludge.</title>
        <authorList>
            <person name="Sheng M."/>
        </authorList>
    </citation>
    <scope>NUCLEOTIDE SEQUENCE [LARGE SCALE GENOMIC DNA]</scope>
    <source>
        <strain evidence="2 3">HX-2-15</strain>
    </source>
</reference>
<evidence type="ECO:0000256" key="1">
    <source>
        <dbReference type="SAM" id="MobiDB-lite"/>
    </source>
</evidence>
<name>A0A4S8HD07_9BACT</name>
<dbReference type="RefSeq" id="WP_136580100.1">
    <property type="nucleotide sequence ID" value="NZ_STFF01000010.1"/>
</dbReference>
<evidence type="ECO:0000313" key="2">
    <source>
        <dbReference type="EMBL" id="THU32908.1"/>
    </source>
</evidence>
<organism evidence="2 3">
    <name type="scientific">Niastella caeni</name>
    <dbReference type="NCBI Taxonomy" id="2569763"/>
    <lineage>
        <taxon>Bacteria</taxon>
        <taxon>Pseudomonadati</taxon>
        <taxon>Bacteroidota</taxon>
        <taxon>Chitinophagia</taxon>
        <taxon>Chitinophagales</taxon>
        <taxon>Chitinophagaceae</taxon>
        <taxon>Niastella</taxon>
    </lineage>
</organism>